<dbReference type="OrthoDB" id="5309565at2759"/>
<reference evidence="4 5" key="1">
    <citation type="journal article" date="2015" name="Environ. Microbiol.">
        <title>Metagenome sequence of Elaphomyces granulatus from sporocarp tissue reveals Ascomycota ectomycorrhizal fingerprints of genome expansion and a Proteobacteria-rich microbiome.</title>
        <authorList>
            <person name="Quandt C.A."/>
            <person name="Kohler A."/>
            <person name="Hesse C.N."/>
            <person name="Sharpton T.J."/>
            <person name="Martin F."/>
            <person name="Spatafora J.W."/>
        </authorList>
    </citation>
    <scope>NUCLEOTIDE SEQUENCE [LARGE SCALE GENOMIC DNA]</scope>
    <source>
        <strain evidence="4 5">OSC145934</strain>
    </source>
</reference>
<dbReference type="EMBL" id="NPHW01003195">
    <property type="protein sequence ID" value="OXV09985.1"/>
    <property type="molecule type" value="Genomic_DNA"/>
</dbReference>
<dbReference type="PANTHER" id="PTHR40460">
    <property type="entry name" value="CHROMOSOME 1, WHOLE GENOME SHOTGUN SEQUENCE"/>
    <property type="match status" value="1"/>
</dbReference>
<evidence type="ECO:0000256" key="2">
    <source>
        <dbReference type="SAM" id="MobiDB-lite"/>
    </source>
</evidence>
<feature type="compositionally biased region" description="Basic and acidic residues" evidence="2">
    <location>
        <begin position="148"/>
        <end position="176"/>
    </location>
</feature>
<name>A0A232M0P2_9EURO</name>
<protein>
    <recommendedName>
        <fullName evidence="3">CsbD-like domain-containing protein</fullName>
    </recommendedName>
</protein>
<organism evidence="4 5">
    <name type="scientific">Elaphomyces granulatus</name>
    <dbReference type="NCBI Taxonomy" id="519963"/>
    <lineage>
        <taxon>Eukaryota</taxon>
        <taxon>Fungi</taxon>
        <taxon>Dikarya</taxon>
        <taxon>Ascomycota</taxon>
        <taxon>Pezizomycotina</taxon>
        <taxon>Eurotiomycetes</taxon>
        <taxon>Eurotiomycetidae</taxon>
        <taxon>Eurotiales</taxon>
        <taxon>Elaphomycetaceae</taxon>
        <taxon>Elaphomyces</taxon>
    </lineage>
</organism>
<evidence type="ECO:0000313" key="4">
    <source>
        <dbReference type="EMBL" id="OXV09985.1"/>
    </source>
</evidence>
<dbReference type="SUPFAM" id="SSF69047">
    <property type="entry name" value="Hypothetical protein YjbJ"/>
    <property type="match status" value="1"/>
</dbReference>
<evidence type="ECO:0000256" key="1">
    <source>
        <dbReference type="ARBA" id="ARBA00009129"/>
    </source>
</evidence>
<feature type="region of interest" description="Disordered" evidence="2">
    <location>
        <begin position="142"/>
        <end position="193"/>
    </location>
</feature>
<feature type="compositionally biased region" description="Basic and acidic residues" evidence="2">
    <location>
        <begin position="35"/>
        <end position="54"/>
    </location>
</feature>
<dbReference type="Gene3D" id="1.10.1470.10">
    <property type="entry name" value="YjbJ"/>
    <property type="match status" value="1"/>
</dbReference>
<feature type="compositionally biased region" description="Low complexity" evidence="2">
    <location>
        <begin position="177"/>
        <end position="187"/>
    </location>
</feature>
<keyword evidence="5" id="KW-1185">Reference proteome</keyword>
<dbReference type="InterPro" id="IPR036629">
    <property type="entry name" value="YjbJ_sf"/>
</dbReference>
<accession>A0A232M0P2</accession>
<comment type="similarity">
    <text evidence="1">Belongs to the UPF0337 (CsbD) family.</text>
</comment>
<evidence type="ECO:0000313" key="5">
    <source>
        <dbReference type="Proteomes" id="UP000243515"/>
    </source>
</evidence>
<comment type="caution">
    <text evidence="4">The sequence shown here is derived from an EMBL/GenBank/DDBJ whole genome shotgun (WGS) entry which is preliminary data.</text>
</comment>
<dbReference type="AlphaFoldDB" id="A0A232M0P2"/>
<evidence type="ECO:0000259" key="3">
    <source>
        <dbReference type="Pfam" id="PF05532"/>
    </source>
</evidence>
<feature type="region of interest" description="Disordered" evidence="2">
    <location>
        <begin position="26"/>
        <end position="86"/>
    </location>
</feature>
<gene>
    <name evidence="4" type="ORF">Egran_02246</name>
</gene>
<sequence length="193" mass="20378">MSSDNNPSSSTVKSYLDQAVGTAQSAIGSITGNNENKEQGETAKKQGKNEHDASHTVTKVGPFTADPNTGAAVKADPGRSSGSWNQTVGAAKESIGNLIGNESLRQEGVRQNAEGKSQEAMGQVQDFGDGITKRVQGALGSVGAAITGDRESEAKWRDIHDEGKTRQRGAETDIQKRQQQPQQSSPKIGDEKD</sequence>
<dbReference type="Pfam" id="PF05532">
    <property type="entry name" value="CsbD"/>
    <property type="match status" value="1"/>
</dbReference>
<proteinExistence type="inferred from homology"/>
<feature type="domain" description="CsbD-like" evidence="3">
    <location>
        <begin position="81"/>
        <end position="126"/>
    </location>
</feature>
<dbReference type="InterPro" id="IPR008462">
    <property type="entry name" value="CsbD"/>
</dbReference>
<feature type="region of interest" description="Disordered" evidence="2">
    <location>
        <begin position="99"/>
        <end position="128"/>
    </location>
</feature>
<dbReference type="Proteomes" id="UP000243515">
    <property type="component" value="Unassembled WGS sequence"/>
</dbReference>
<dbReference type="PANTHER" id="PTHR40460:SF1">
    <property type="entry name" value="CSBD-LIKE DOMAIN-CONTAINING PROTEIN"/>
    <property type="match status" value="1"/>
</dbReference>